<protein>
    <recommendedName>
        <fullName evidence="3">Cytochrome P450</fullName>
    </recommendedName>
</protein>
<reference evidence="1 2" key="1">
    <citation type="submission" date="2014-06" db="EMBL/GenBank/DDBJ databases">
        <title>Evolutionary Origins and Diversification of the Mycorrhizal Mutualists.</title>
        <authorList>
            <consortium name="DOE Joint Genome Institute"/>
            <consortium name="Mycorrhizal Genomics Consortium"/>
            <person name="Kohler A."/>
            <person name="Kuo A."/>
            <person name="Nagy L.G."/>
            <person name="Floudas D."/>
            <person name="Copeland A."/>
            <person name="Barry K.W."/>
            <person name="Cichocki N."/>
            <person name="Veneault-Fourrey C."/>
            <person name="LaButti K."/>
            <person name="Lindquist E.A."/>
            <person name="Lipzen A."/>
            <person name="Lundell T."/>
            <person name="Morin E."/>
            <person name="Murat C."/>
            <person name="Riley R."/>
            <person name="Ohm R."/>
            <person name="Sun H."/>
            <person name="Tunlid A."/>
            <person name="Henrissat B."/>
            <person name="Grigoriev I.V."/>
            <person name="Hibbett D.S."/>
            <person name="Martin F."/>
        </authorList>
    </citation>
    <scope>NUCLEOTIDE SEQUENCE [LARGE SCALE GENOMIC DNA]</scope>
    <source>
        <strain evidence="1 2">SS14</strain>
    </source>
</reference>
<dbReference type="Proteomes" id="UP000054279">
    <property type="component" value="Unassembled WGS sequence"/>
</dbReference>
<accession>A0A0C9UTR4</accession>
<dbReference type="GO" id="GO:0016705">
    <property type="term" value="F:oxidoreductase activity, acting on paired donors, with incorporation or reduction of molecular oxygen"/>
    <property type="evidence" value="ECO:0007669"/>
    <property type="project" value="InterPro"/>
</dbReference>
<dbReference type="Pfam" id="PF00067">
    <property type="entry name" value="p450"/>
    <property type="match status" value="1"/>
</dbReference>
<dbReference type="HOGENOM" id="CLU_2293482_0_0_1"/>
<name>A0A0C9UTR4_SPHS4</name>
<dbReference type="SUPFAM" id="SSF48264">
    <property type="entry name" value="Cytochrome P450"/>
    <property type="match status" value="1"/>
</dbReference>
<sequence>MVFITFIKTMGHMKESLVGNSLLDIPNTDETNEYVQVVKDVAGSIFGAGSDTTTVALEWFLLAMVMFSETEEKAQEELNKAIDQGRLPNSKIVPNSLISTH</sequence>
<evidence type="ECO:0000313" key="2">
    <source>
        <dbReference type="Proteomes" id="UP000054279"/>
    </source>
</evidence>
<keyword evidence="2" id="KW-1185">Reference proteome</keyword>
<dbReference type="EMBL" id="KN837303">
    <property type="protein sequence ID" value="KIJ28570.1"/>
    <property type="molecule type" value="Genomic_DNA"/>
</dbReference>
<dbReference type="GO" id="GO:0020037">
    <property type="term" value="F:heme binding"/>
    <property type="evidence" value="ECO:0007669"/>
    <property type="project" value="InterPro"/>
</dbReference>
<dbReference type="Gene3D" id="1.10.630.10">
    <property type="entry name" value="Cytochrome P450"/>
    <property type="match status" value="1"/>
</dbReference>
<gene>
    <name evidence="1" type="ORF">M422DRAFT_270169</name>
</gene>
<evidence type="ECO:0000313" key="1">
    <source>
        <dbReference type="EMBL" id="KIJ28570.1"/>
    </source>
</evidence>
<evidence type="ECO:0008006" key="3">
    <source>
        <dbReference type="Google" id="ProtNLM"/>
    </source>
</evidence>
<dbReference type="PRINTS" id="PR00463">
    <property type="entry name" value="EP450I"/>
</dbReference>
<dbReference type="OrthoDB" id="2789670at2759"/>
<dbReference type="GO" id="GO:0005506">
    <property type="term" value="F:iron ion binding"/>
    <property type="evidence" value="ECO:0007669"/>
    <property type="project" value="InterPro"/>
</dbReference>
<organism evidence="1 2">
    <name type="scientific">Sphaerobolus stellatus (strain SS14)</name>
    <dbReference type="NCBI Taxonomy" id="990650"/>
    <lineage>
        <taxon>Eukaryota</taxon>
        <taxon>Fungi</taxon>
        <taxon>Dikarya</taxon>
        <taxon>Basidiomycota</taxon>
        <taxon>Agaricomycotina</taxon>
        <taxon>Agaricomycetes</taxon>
        <taxon>Phallomycetidae</taxon>
        <taxon>Geastrales</taxon>
        <taxon>Sphaerobolaceae</taxon>
        <taxon>Sphaerobolus</taxon>
    </lineage>
</organism>
<dbReference type="InterPro" id="IPR036396">
    <property type="entry name" value="Cyt_P450_sf"/>
</dbReference>
<dbReference type="InterPro" id="IPR001128">
    <property type="entry name" value="Cyt_P450"/>
</dbReference>
<dbReference type="InterPro" id="IPR002401">
    <property type="entry name" value="Cyt_P450_E_grp-I"/>
</dbReference>
<dbReference type="GO" id="GO:0004497">
    <property type="term" value="F:monooxygenase activity"/>
    <property type="evidence" value="ECO:0007669"/>
    <property type="project" value="InterPro"/>
</dbReference>
<proteinExistence type="predicted"/>
<dbReference type="AlphaFoldDB" id="A0A0C9UTR4"/>